<keyword evidence="9" id="KW-1185">Reference proteome</keyword>
<evidence type="ECO:0000256" key="1">
    <source>
        <dbReference type="ARBA" id="ARBA00004123"/>
    </source>
</evidence>
<keyword evidence="2 4" id="KW-0694">RNA-binding</keyword>
<dbReference type="PROSITE" id="PS50102">
    <property type="entry name" value="RRM"/>
    <property type="match status" value="1"/>
</dbReference>
<dbReference type="InterPro" id="IPR045180">
    <property type="entry name" value="La_dom_prot"/>
</dbReference>
<dbReference type="Gene3D" id="3.30.70.330">
    <property type="match status" value="1"/>
</dbReference>
<feature type="compositionally biased region" description="Basic and acidic residues" evidence="5">
    <location>
        <begin position="387"/>
        <end position="445"/>
    </location>
</feature>
<dbReference type="OrthoDB" id="439993at2759"/>
<dbReference type="Proteomes" id="UP000235786">
    <property type="component" value="Unassembled WGS sequence"/>
</dbReference>
<dbReference type="SUPFAM" id="SSF54928">
    <property type="entry name" value="RNA-binding domain, RBD"/>
    <property type="match status" value="1"/>
</dbReference>
<organism evidence="8 9">
    <name type="scientific">Hyaloscypha variabilis (strain UAMH 11265 / GT02V1 / F)</name>
    <name type="common">Meliniomyces variabilis</name>
    <dbReference type="NCBI Taxonomy" id="1149755"/>
    <lineage>
        <taxon>Eukaryota</taxon>
        <taxon>Fungi</taxon>
        <taxon>Dikarya</taxon>
        <taxon>Ascomycota</taxon>
        <taxon>Pezizomycotina</taxon>
        <taxon>Leotiomycetes</taxon>
        <taxon>Helotiales</taxon>
        <taxon>Hyaloscyphaceae</taxon>
        <taxon>Hyaloscypha</taxon>
        <taxon>Hyaloscypha variabilis</taxon>
    </lineage>
</organism>
<feature type="domain" description="RRM" evidence="6">
    <location>
        <begin position="222"/>
        <end position="302"/>
    </location>
</feature>
<dbReference type="GO" id="GO:0006396">
    <property type="term" value="P:RNA processing"/>
    <property type="evidence" value="ECO:0007669"/>
    <property type="project" value="InterPro"/>
</dbReference>
<dbReference type="Gene3D" id="1.10.10.10">
    <property type="entry name" value="Winged helix-like DNA-binding domain superfamily/Winged helix DNA-binding domain"/>
    <property type="match status" value="1"/>
</dbReference>
<evidence type="ECO:0000256" key="3">
    <source>
        <dbReference type="ARBA" id="ARBA00023242"/>
    </source>
</evidence>
<feature type="compositionally biased region" description="Basic and acidic residues" evidence="5">
    <location>
        <begin position="504"/>
        <end position="519"/>
    </location>
</feature>
<dbReference type="CDD" id="cd12291">
    <property type="entry name" value="RRM1_La"/>
    <property type="match status" value="1"/>
</dbReference>
<dbReference type="GO" id="GO:1990904">
    <property type="term" value="C:ribonucleoprotein complex"/>
    <property type="evidence" value="ECO:0007669"/>
    <property type="project" value="InterPro"/>
</dbReference>
<dbReference type="AlphaFoldDB" id="A0A2J6S9T1"/>
<dbReference type="GO" id="GO:0005634">
    <property type="term" value="C:nucleus"/>
    <property type="evidence" value="ECO:0007669"/>
    <property type="project" value="UniProtKB-SubCell"/>
</dbReference>
<feature type="compositionally biased region" description="Basic and acidic residues" evidence="5">
    <location>
        <begin position="343"/>
        <end position="378"/>
    </location>
</feature>
<dbReference type="STRING" id="1149755.A0A2J6S9T1"/>
<name>A0A2J6S9T1_HYAVF</name>
<dbReference type="SUPFAM" id="SSF46785">
    <property type="entry name" value="Winged helix' DNA-binding domain"/>
    <property type="match status" value="1"/>
</dbReference>
<dbReference type="PROSITE" id="PS50961">
    <property type="entry name" value="HTH_LA"/>
    <property type="match status" value="1"/>
</dbReference>
<dbReference type="PANTHER" id="PTHR22792:SF140">
    <property type="entry name" value="ACHILLES, ISOFORM A"/>
    <property type="match status" value="1"/>
</dbReference>
<sequence>MSNLEAEITEPEPGPAATSLSNDETAKKEAPEPTAPTDKGVVPANAESEDVKDAAEVKDEQKTEKSEATTGIEEEKSDKKTERNGSSGEKKERFDDNGVLKTSAKIYESDVRKNYSKYDPAVLPTTDDPSKIRAQVEFYFSDANLPTDSHLWKLTDGESNLPVSIKEICAFGRMKRFQPVSAVVAALRESKFLEISGPEGQETVNRKDGYSAHAVRPSVDPRSVYVKGFGDEEPSSQFDIEAFFAQFGPTNAVRLRRTPEKLFKGSVFVEFADEETARNFLALDPKPLWKDKYPLKIQSKKDYTEEKLQDIKDGKIEPAESWGPRGRGGGYRGNNNRGGRGHYKNDSGGRGRGDSRGDRDPDDWKKRREEDRANGFKDNHHKRDRGHQRDGDRKGRGRGRGRDDGGRRNNDRNREREDRDEKNEKKRPREGDDEEKSAKKVDSKSNESPAVKTEDSPSTNGKKRAREDDNADQTPATKVDSKSDEAPANGKKRSREDDEATEPSAKKVDTKSEVTVDAS</sequence>
<gene>
    <name evidence="8" type="ORF">L207DRAFT_159564</name>
</gene>
<dbReference type="InterPro" id="IPR036388">
    <property type="entry name" value="WH-like_DNA-bd_sf"/>
</dbReference>
<dbReference type="Pfam" id="PF05383">
    <property type="entry name" value="La"/>
    <property type="match status" value="1"/>
</dbReference>
<dbReference type="InterPro" id="IPR035979">
    <property type="entry name" value="RBD_domain_sf"/>
</dbReference>
<evidence type="ECO:0008006" key="10">
    <source>
        <dbReference type="Google" id="ProtNLM"/>
    </source>
</evidence>
<evidence type="ECO:0000256" key="4">
    <source>
        <dbReference type="PROSITE-ProRule" id="PRU00332"/>
    </source>
</evidence>
<comment type="subcellular location">
    <subcellularLocation>
        <location evidence="1">Nucleus</location>
    </subcellularLocation>
</comment>
<evidence type="ECO:0000313" key="9">
    <source>
        <dbReference type="Proteomes" id="UP000235786"/>
    </source>
</evidence>
<dbReference type="InterPro" id="IPR036390">
    <property type="entry name" value="WH_DNA-bd_sf"/>
</dbReference>
<dbReference type="GO" id="GO:0003729">
    <property type="term" value="F:mRNA binding"/>
    <property type="evidence" value="ECO:0007669"/>
    <property type="project" value="TreeGrafter"/>
</dbReference>
<evidence type="ECO:0000259" key="6">
    <source>
        <dbReference type="PROSITE" id="PS50102"/>
    </source>
</evidence>
<dbReference type="InterPro" id="IPR002344">
    <property type="entry name" value="Lupus_La"/>
</dbReference>
<feature type="compositionally biased region" description="Gly residues" evidence="5">
    <location>
        <begin position="325"/>
        <end position="338"/>
    </location>
</feature>
<evidence type="ECO:0000256" key="2">
    <source>
        <dbReference type="ARBA" id="ARBA00022884"/>
    </source>
</evidence>
<feature type="region of interest" description="Disordered" evidence="5">
    <location>
        <begin position="304"/>
        <end position="519"/>
    </location>
</feature>
<reference evidence="8 9" key="1">
    <citation type="submission" date="2016-04" db="EMBL/GenBank/DDBJ databases">
        <title>A degradative enzymes factory behind the ericoid mycorrhizal symbiosis.</title>
        <authorList>
            <consortium name="DOE Joint Genome Institute"/>
            <person name="Martino E."/>
            <person name="Morin E."/>
            <person name="Grelet G."/>
            <person name="Kuo A."/>
            <person name="Kohler A."/>
            <person name="Daghino S."/>
            <person name="Barry K."/>
            <person name="Choi C."/>
            <person name="Cichocki N."/>
            <person name="Clum A."/>
            <person name="Copeland A."/>
            <person name="Hainaut M."/>
            <person name="Haridas S."/>
            <person name="Labutti K."/>
            <person name="Lindquist E."/>
            <person name="Lipzen A."/>
            <person name="Khouja H.-R."/>
            <person name="Murat C."/>
            <person name="Ohm R."/>
            <person name="Olson A."/>
            <person name="Spatafora J."/>
            <person name="Veneault-Fourrey C."/>
            <person name="Henrissat B."/>
            <person name="Grigoriev I."/>
            <person name="Martin F."/>
            <person name="Perotto S."/>
        </authorList>
    </citation>
    <scope>NUCLEOTIDE SEQUENCE [LARGE SCALE GENOMIC DNA]</scope>
    <source>
        <strain evidence="8 9">F</strain>
    </source>
</reference>
<dbReference type="EMBL" id="KZ613938">
    <property type="protein sequence ID" value="PMD47521.1"/>
    <property type="molecule type" value="Genomic_DNA"/>
</dbReference>
<evidence type="ECO:0000256" key="5">
    <source>
        <dbReference type="SAM" id="MobiDB-lite"/>
    </source>
</evidence>
<feature type="compositionally biased region" description="Basic and acidic residues" evidence="5">
    <location>
        <begin position="49"/>
        <end position="98"/>
    </location>
</feature>
<accession>A0A2J6S9T1</accession>
<protein>
    <recommendedName>
        <fullName evidence="10">HTH La-type RNA-binding domain-containing protein</fullName>
    </recommendedName>
</protein>
<evidence type="ECO:0000313" key="8">
    <source>
        <dbReference type="EMBL" id="PMD47521.1"/>
    </source>
</evidence>
<dbReference type="InterPro" id="IPR006630">
    <property type="entry name" value="La_HTH"/>
</dbReference>
<proteinExistence type="predicted"/>
<feature type="domain" description="HTH La-type RNA-binding" evidence="7">
    <location>
        <begin position="122"/>
        <end position="212"/>
    </location>
</feature>
<dbReference type="PRINTS" id="PR00302">
    <property type="entry name" value="LUPUSLA"/>
</dbReference>
<dbReference type="InterPro" id="IPR000504">
    <property type="entry name" value="RRM_dom"/>
</dbReference>
<dbReference type="SMART" id="SM00360">
    <property type="entry name" value="RRM"/>
    <property type="match status" value="1"/>
</dbReference>
<keyword evidence="3" id="KW-0539">Nucleus</keyword>
<dbReference type="InterPro" id="IPR012677">
    <property type="entry name" value="Nucleotide-bd_a/b_plait_sf"/>
</dbReference>
<feature type="region of interest" description="Disordered" evidence="5">
    <location>
        <begin position="1"/>
        <end position="99"/>
    </location>
</feature>
<feature type="compositionally biased region" description="Basic and acidic residues" evidence="5">
    <location>
        <begin position="304"/>
        <end position="318"/>
    </location>
</feature>
<evidence type="ECO:0000259" key="7">
    <source>
        <dbReference type="PROSITE" id="PS50961"/>
    </source>
</evidence>
<dbReference type="SMART" id="SM00715">
    <property type="entry name" value="LA"/>
    <property type="match status" value="1"/>
</dbReference>
<dbReference type="PANTHER" id="PTHR22792">
    <property type="entry name" value="LUPUS LA PROTEIN-RELATED"/>
    <property type="match status" value="1"/>
</dbReference>
<dbReference type="Pfam" id="PF00076">
    <property type="entry name" value="RRM_1"/>
    <property type="match status" value="1"/>
</dbReference>